<proteinExistence type="predicted"/>
<dbReference type="InterPro" id="IPR010982">
    <property type="entry name" value="Lambda_DNA-bd_dom_sf"/>
</dbReference>
<evidence type="ECO:0000313" key="7">
    <source>
        <dbReference type="Proteomes" id="UP000286773"/>
    </source>
</evidence>
<dbReference type="RefSeq" id="WP_126812695.1">
    <property type="nucleotide sequence ID" value="NZ_NGKC01000003.1"/>
</dbReference>
<dbReference type="InterPro" id="IPR028082">
    <property type="entry name" value="Peripla_BP_I"/>
</dbReference>
<dbReference type="PANTHER" id="PTHR30146:SF109">
    <property type="entry name" value="HTH-TYPE TRANSCRIPTIONAL REGULATOR GALS"/>
    <property type="match status" value="1"/>
</dbReference>
<organism evidence="6 7">
    <name type="scientific">Vagococcus acidifermentans</name>
    <dbReference type="NCBI Taxonomy" id="564710"/>
    <lineage>
        <taxon>Bacteria</taxon>
        <taxon>Bacillati</taxon>
        <taxon>Bacillota</taxon>
        <taxon>Bacilli</taxon>
        <taxon>Lactobacillales</taxon>
        <taxon>Enterococcaceae</taxon>
        <taxon>Vagococcus</taxon>
    </lineage>
</organism>
<dbReference type="Gene3D" id="3.40.50.2300">
    <property type="match status" value="2"/>
</dbReference>
<dbReference type="Pfam" id="PF00532">
    <property type="entry name" value="Peripla_BP_1"/>
    <property type="match status" value="1"/>
</dbReference>
<evidence type="ECO:0000313" key="6">
    <source>
        <dbReference type="EMBL" id="RSU13388.1"/>
    </source>
</evidence>
<dbReference type="SMART" id="SM00354">
    <property type="entry name" value="HTH_LACI"/>
    <property type="match status" value="1"/>
</dbReference>
<dbReference type="PROSITE" id="PS50943">
    <property type="entry name" value="HTH_CROC1"/>
    <property type="match status" value="1"/>
</dbReference>
<protein>
    <submittedName>
        <fullName evidence="6">LacI family transcriptional regulator</fullName>
    </submittedName>
</protein>
<dbReference type="Proteomes" id="UP000286773">
    <property type="component" value="Unassembled WGS sequence"/>
</dbReference>
<name>A0A430AZA6_9ENTE</name>
<accession>A0A430AZA6</accession>
<keyword evidence="1" id="KW-0805">Transcription regulation</keyword>
<dbReference type="PANTHER" id="PTHR30146">
    <property type="entry name" value="LACI-RELATED TRANSCRIPTIONAL REPRESSOR"/>
    <property type="match status" value="1"/>
</dbReference>
<dbReference type="EMBL" id="NGKC01000003">
    <property type="protein sequence ID" value="RSU13388.1"/>
    <property type="molecule type" value="Genomic_DNA"/>
</dbReference>
<dbReference type="InterPro" id="IPR000843">
    <property type="entry name" value="HTH_LacI"/>
</dbReference>
<dbReference type="PROSITE" id="PS50932">
    <property type="entry name" value="HTH_LACI_2"/>
    <property type="match status" value="1"/>
</dbReference>
<evidence type="ECO:0000259" key="5">
    <source>
        <dbReference type="PROSITE" id="PS50943"/>
    </source>
</evidence>
<dbReference type="CDD" id="cd01392">
    <property type="entry name" value="HTH_LacI"/>
    <property type="match status" value="1"/>
</dbReference>
<dbReference type="InterPro" id="IPR001387">
    <property type="entry name" value="Cro/C1-type_HTH"/>
</dbReference>
<keyword evidence="2" id="KW-0238">DNA-binding</keyword>
<dbReference type="SUPFAM" id="SSF53822">
    <property type="entry name" value="Periplasmic binding protein-like I"/>
    <property type="match status" value="1"/>
</dbReference>
<evidence type="ECO:0000256" key="1">
    <source>
        <dbReference type="ARBA" id="ARBA00023015"/>
    </source>
</evidence>
<keyword evidence="3" id="KW-0804">Transcription</keyword>
<keyword evidence="7" id="KW-1185">Reference proteome</keyword>
<evidence type="ECO:0000259" key="4">
    <source>
        <dbReference type="PROSITE" id="PS50932"/>
    </source>
</evidence>
<dbReference type="PROSITE" id="PS00356">
    <property type="entry name" value="HTH_LACI_1"/>
    <property type="match status" value="1"/>
</dbReference>
<comment type="caution">
    <text evidence="6">The sequence shown here is derived from an EMBL/GenBank/DDBJ whole genome shotgun (WGS) entry which is preliminary data.</text>
</comment>
<sequence>MVTIQEVAKYANVSVGSVSRYLNGYKLRPNNAKRIEEAIRVLDYRENMIAKALKSNQTLSVGVLLDNLLSHFSSAVVAAMGDFFEKQGYSMLLSGYRDDPKQVRRKVEFLTDRGIDGLIVATMEEDWEETQVLRELAIPVVSLVTPITFESIDSLLFDDAACTRKVVAAMIAGGHRRIGIISAPQTDFVARQRLAGAKAAFEEAGLELTDEWVYVNDYSRESGYAGMRQFIKQHATAVFVCNQNTSLGAIQQIQEQGLIVGQDMSFAAFDYLGIGEIFYPKLTMVRQPVGELGQLAAKTVLEKIRNKQPYSGKTIELANEILWRDSIQDIT</sequence>
<reference evidence="6 7" key="1">
    <citation type="submission" date="2017-05" db="EMBL/GenBank/DDBJ databases">
        <title>Vagococcus spp. assemblies.</title>
        <authorList>
            <person name="Gulvik C.A."/>
        </authorList>
    </citation>
    <scope>NUCLEOTIDE SEQUENCE [LARGE SCALE GENOMIC DNA]</scope>
    <source>
        <strain evidence="6 7">LMG 24798</strain>
    </source>
</reference>
<feature type="domain" description="HTH lacI-type" evidence="4">
    <location>
        <begin position="2"/>
        <end position="55"/>
    </location>
</feature>
<gene>
    <name evidence="6" type="ORF">CBF27_04200</name>
</gene>
<dbReference type="GO" id="GO:0003700">
    <property type="term" value="F:DNA-binding transcription factor activity"/>
    <property type="evidence" value="ECO:0007669"/>
    <property type="project" value="TreeGrafter"/>
</dbReference>
<dbReference type="CDD" id="cd06267">
    <property type="entry name" value="PBP1_LacI_sugar_binding-like"/>
    <property type="match status" value="1"/>
</dbReference>
<feature type="domain" description="HTH cro/C1-type" evidence="5">
    <location>
        <begin position="3"/>
        <end position="45"/>
    </location>
</feature>
<dbReference type="InterPro" id="IPR001761">
    <property type="entry name" value="Peripla_BP/Lac1_sug-bd_dom"/>
</dbReference>
<evidence type="ECO:0000256" key="2">
    <source>
        <dbReference type="ARBA" id="ARBA00023125"/>
    </source>
</evidence>
<dbReference type="AlphaFoldDB" id="A0A430AZA6"/>
<dbReference type="Pfam" id="PF00356">
    <property type="entry name" value="LacI"/>
    <property type="match status" value="1"/>
</dbReference>
<dbReference type="GO" id="GO:0000976">
    <property type="term" value="F:transcription cis-regulatory region binding"/>
    <property type="evidence" value="ECO:0007669"/>
    <property type="project" value="TreeGrafter"/>
</dbReference>
<evidence type="ECO:0000256" key="3">
    <source>
        <dbReference type="ARBA" id="ARBA00023163"/>
    </source>
</evidence>
<dbReference type="Gene3D" id="1.10.260.40">
    <property type="entry name" value="lambda repressor-like DNA-binding domains"/>
    <property type="match status" value="1"/>
</dbReference>
<dbReference type="OrthoDB" id="1639518at2"/>
<dbReference type="SUPFAM" id="SSF47413">
    <property type="entry name" value="lambda repressor-like DNA-binding domains"/>
    <property type="match status" value="1"/>
</dbReference>